<evidence type="ECO:0000313" key="1">
    <source>
        <dbReference type="EMBL" id="NMP03716.1"/>
    </source>
</evidence>
<protein>
    <submittedName>
        <fullName evidence="1">Uncharacterized protein</fullName>
    </submittedName>
</protein>
<sequence length="162" mass="18522">MNKLQKWILKGLLTKPCPTRIPRTGDSGKQVNCYSISLYEGNIPIMLVNSIDDNCLSGSHFEGGGFRTDASIPFNLTKGLNIRIEHYHGLITHTYTGLIDFAIHEWTKFYRLQSIFALAKHSVPQFFFNKKKLQLPKRMSILEAIIAKLQNNPRSPKRHLVL</sequence>
<comment type="caution">
    <text evidence="1">The sequence shown here is derived from an EMBL/GenBank/DDBJ whole genome shotgun (WGS) entry which is preliminary data.</text>
</comment>
<reference evidence="1 2" key="1">
    <citation type="submission" date="2020-04" db="EMBL/GenBank/DDBJ databases">
        <title>Genome sequencing and assembly of Pseudoalteromonas arctica.</title>
        <authorList>
            <person name="Cook G.M."/>
        </authorList>
    </citation>
    <scope>NUCLEOTIDE SEQUENCE [LARGE SCALE GENOMIC DNA]</scope>
    <source>
        <strain evidence="1 2">NEC-BIFX-2020_001</strain>
    </source>
</reference>
<dbReference type="EMBL" id="JABBYB010000008">
    <property type="protein sequence ID" value="NMP03716.1"/>
    <property type="molecule type" value="Genomic_DNA"/>
</dbReference>
<gene>
    <name evidence="1" type="ORF">HHE94_13500</name>
</gene>
<name>A0AAP6Y494_9GAMM</name>
<dbReference type="AlphaFoldDB" id="A0AAP6Y494"/>
<dbReference type="RefSeq" id="WP_169044648.1">
    <property type="nucleotide sequence ID" value="NZ_JABBYB010000008.1"/>
</dbReference>
<dbReference type="Proteomes" id="UP000549590">
    <property type="component" value="Unassembled WGS sequence"/>
</dbReference>
<organism evidence="1 2">
    <name type="scientific">Pseudoalteromonas arctica</name>
    <dbReference type="NCBI Taxonomy" id="394751"/>
    <lineage>
        <taxon>Bacteria</taxon>
        <taxon>Pseudomonadati</taxon>
        <taxon>Pseudomonadota</taxon>
        <taxon>Gammaproteobacteria</taxon>
        <taxon>Alteromonadales</taxon>
        <taxon>Pseudoalteromonadaceae</taxon>
        <taxon>Pseudoalteromonas</taxon>
    </lineage>
</organism>
<accession>A0AAP6Y494</accession>
<evidence type="ECO:0000313" key="2">
    <source>
        <dbReference type="Proteomes" id="UP000549590"/>
    </source>
</evidence>
<proteinExistence type="predicted"/>